<sequence length="157" mass="18474">MIYLVRATRRHCMETIDDMREADRRELEAAEGDVKMAVLRGWLGSSYCFAARDGRGRTLGLFGVFREDAHWWCPWLIGTSALDECRRDFVRLSAALFPRLRERFPNMRNYVDARNERSVRWLKRLGFQFGDPEPYGVAGLPFYRFWIGGEEECVIRL</sequence>
<dbReference type="OrthoDB" id="5123at2"/>
<protein>
    <recommendedName>
        <fullName evidence="3">N-acetyltransferase domain-containing protein</fullName>
    </recommendedName>
</protein>
<comment type="caution">
    <text evidence="1">The sequence shown here is derived from an EMBL/GenBank/DDBJ whole genome shotgun (WGS) entry which is preliminary data.</text>
</comment>
<evidence type="ECO:0000313" key="1">
    <source>
        <dbReference type="EMBL" id="KEJ92722.1"/>
    </source>
</evidence>
<gene>
    <name evidence="1" type="ORF">EH55_01285</name>
</gene>
<keyword evidence="2" id="KW-1185">Reference proteome</keyword>
<dbReference type="AlphaFoldDB" id="A0A073J4S9"/>
<dbReference type="GeneID" id="90983173"/>
<organism evidence="1 2">
    <name type="scientific">Synergistes jonesii</name>
    <dbReference type="NCBI Taxonomy" id="2754"/>
    <lineage>
        <taxon>Bacteria</taxon>
        <taxon>Thermotogati</taxon>
        <taxon>Synergistota</taxon>
        <taxon>Synergistia</taxon>
        <taxon>Synergistales</taxon>
        <taxon>Synergistaceae</taxon>
        <taxon>Synergistes</taxon>
    </lineage>
</organism>
<accession>A0A073J4S9</accession>
<dbReference type="EMBL" id="JMKI01000018">
    <property type="protein sequence ID" value="KEJ92722.1"/>
    <property type="molecule type" value="Genomic_DNA"/>
</dbReference>
<dbReference type="STRING" id="2754.EH55_01285"/>
<proteinExistence type="predicted"/>
<dbReference type="SUPFAM" id="SSF55729">
    <property type="entry name" value="Acyl-CoA N-acyltransferases (Nat)"/>
    <property type="match status" value="1"/>
</dbReference>
<evidence type="ECO:0008006" key="3">
    <source>
        <dbReference type="Google" id="ProtNLM"/>
    </source>
</evidence>
<dbReference type="RefSeq" id="WP_051682648.1">
    <property type="nucleotide sequence ID" value="NZ_JMKI01000018.1"/>
</dbReference>
<name>A0A073J4S9_9BACT</name>
<dbReference type="InterPro" id="IPR016181">
    <property type="entry name" value="Acyl_CoA_acyltransferase"/>
</dbReference>
<reference evidence="1 2" key="1">
    <citation type="submission" date="2014-04" db="EMBL/GenBank/DDBJ databases">
        <title>Draft Genome Sequence of Synergistes jonesii.</title>
        <authorList>
            <person name="Coil D.A."/>
            <person name="Eisen J.A."/>
            <person name="Holland-Moritz H.E."/>
        </authorList>
    </citation>
    <scope>NUCLEOTIDE SEQUENCE [LARGE SCALE GENOMIC DNA]</scope>
    <source>
        <strain evidence="1 2">78-1</strain>
    </source>
</reference>
<evidence type="ECO:0000313" key="2">
    <source>
        <dbReference type="Proteomes" id="UP000027665"/>
    </source>
</evidence>
<dbReference type="eggNOG" id="ENOG503171D">
    <property type="taxonomic scope" value="Bacteria"/>
</dbReference>
<dbReference type="Proteomes" id="UP000027665">
    <property type="component" value="Unassembled WGS sequence"/>
</dbReference>